<comment type="catalytic activity">
    <reaction evidence="9">
        <text>2-oxoglutarate + O2 + 2 H(+) = ethene + 3 CO2 + H2O</text>
        <dbReference type="Rhea" id="RHEA:31523"/>
        <dbReference type="ChEBI" id="CHEBI:15377"/>
        <dbReference type="ChEBI" id="CHEBI:15378"/>
        <dbReference type="ChEBI" id="CHEBI:15379"/>
        <dbReference type="ChEBI" id="CHEBI:16526"/>
        <dbReference type="ChEBI" id="CHEBI:16810"/>
        <dbReference type="ChEBI" id="CHEBI:18153"/>
        <dbReference type="EC" id="1.13.12.19"/>
    </reaction>
</comment>
<dbReference type="GO" id="GO:0102276">
    <property type="term" value="F:2-oxoglutarate oxygenase/decarboxylase (ethylene-forming) activity"/>
    <property type="evidence" value="ECO:0007669"/>
    <property type="project" value="UniProtKB-EC"/>
</dbReference>
<evidence type="ECO:0000259" key="12">
    <source>
        <dbReference type="PROSITE" id="PS51471"/>
    </source>
</evidence>
<dbReference type="InterPro" id="IPR027443">
    <property type="entry name" value="IPNS-like_sf"/>
</dbReference>
<evidence type="ECO:0000256" key="7">
    <source>
        <dbReference type="ARBA" id="ARBA00031011"/>
    </source>
</evidence>
<keyword evidence="11" id="KW-0560">Oxidoreductase</keyword>
<keyword evidence="11" id="KW-0408">Iron</keyword>
<dbReference type="EC" id="1.14.20.7" evidence="3"/>
<evidence type="ECO:0000256" key="11">
    <source>
        <dbReference type="RuleBase" id="RU003682"/>
    </source>
</evidence>
<organism evidence="13 14">
    <name type="scientific">Nitratireductor aquibiodomus</name>
    <dbReference type="NCBI Taxonomy" id="204799"/>
    <lineage>
        <taxon>Bacteria</taxon>
        <taxon>Pseudomonadati</taxon>
        <taxon>Pseudomonadota</taxon>
        <taxon>Alphaproteobacteria</taxon>
        <taxon>Hyphomicrobiales</taxon>
        <taxon>Phyllobacteriaceae</taxon>
        <taxon>Nitratireductor</taxon>
    </lineage>
</organism>
<dbReference type="EC" id="1.13.12.19" evidence="4"/>
<evidence type="ECO:0000256" key="8">
    <source>
        <dbReference type="ARBA" id="ARBA00031282"/>
    </source>
</evidence>
<dbReference type="InterPro" id="IPR026992">
    <property type="entry name" value="DIOX_N"/>
</dbReference>
<dbReference type="Pfam" id="PF14226">
    <property type="entry name" value="DIOX_N"/>
    <property type="match status" value="1"/>
</dbReference>
<gene>
    <name evidence="13" type="ORF">SAMN05216452_1323</name>
</gene>
<evidence type="ECO:0000256" key="10">
    <source>
        <dbReference type="ARBA" id="ARBA00049359"/>
    </source>
</evidence>
<comment type="similarity">
    <text evidence="11">Belongs to the iron/ascorbate-dependent oxidoreductase family.</text>
</comment>
<dbReference type="SUPFAM" id="SSF51197">
    <property type="entry name" value="Clavaminate synthase-like"/>
    <property type="match status" value="1"/>
</dbReference>
<dbReference type="InterPro" id="IPR050231">
    <property type="entry name" value="Iron_ascorbate_oxido_reductase"/>
</dbReference>
<keyword evidence="6" id="KW-0266">Ethylene biosynthesis</keyword>
<evidence type="ECO:0000313" key="14">
    <source>
        <dbReference type="Proteomes" id="UP000199064"/>
    </source>
</evidence>
<evidence type="ECO:0000256" key="3">
    <source>
        <dbReference type="ARBA" id="ARBA00012293"/>
    </source>
</evidence>
<comment type="pathway">
    <text evidence="2">Alkene biosynthesis; ethylene biosynthesis via 2-oxoglutarate.</text>
</comment>
<evidence type="ECO:0000256" key="4">
    <source>
        <dbReference type="ARBA" id="ARBA00012531"/>
    </source>
</evidence>
<dbReference type="PROSITE" id="PS51471">
    <property type="entry name" value="FE2OG_OXY"/>
    <property type="match status" value="1"/>
</dbReference>
<dbReference type="InterPro" id="IPR044861">
    <property type="entry name" value="IPNS-like_FE2OG_OXY"/>
</dbReference>
<sequence length="338" mass="37559">MSTITRGEFSEIPVLDVSGLYGGDEDAVRAVASTLRGYLENIGFLYIVGHEISQSDIEAVREASKQFFALPEEEKLKLRIDRNFRGYLPFAGSTIVTSSVATVSKPNQSESIFFMHEVDANDPRVAAEKPLQGPNQWPDAALLPEFRETIERYVAQMTTLARKMVGAISISLGLSPDELNAHFDDPTTFLRLLHYPTQKAEEGLFGSAPHTDYGFITLLAQDDVGGLEVKNKAGDWVPAPPIANSFVMNVGDILARWSNDVFVSTPHRVINRSGRERYSQPFFFDPSMEALIEALPACVAEGAAAKYEPVLYGDYLMERIDKNYHYRKKQAAQESAAR</sequence>
<dbReference type="PRINTS" id="PR00682">
    <property type="entry name" value="IPNSYNTHASE"/>
</dbReference>
<dbReference type="AlphaFoldDB" id="A0A1H4JEX5"/>
<evidence type="ECO:0000256" key="5">
    <source>
        <dbReference type="ARBA" id="ARBA00019045"/>
    </source>
</evidence>
<name>A0A1H4JEX5_9HYPH</name>
<accession>A0A1H4JEX5</accession>
<dbReference type="InterPro" id="IPR005123">
    <property type="entry name" value="Oxoglu/Fe-dep_dioxygenase_dom"/>
</dbReference>
<dbReference type="Proteomes" id="UP000199064">
    <property type="component" value="Unassembled WGS sequence"/>
</dbReference>
<evidence type="ECO:0000256" key="1">
    <source>
        <dbReference type="ARBA" id="ARBA00001954"/>
    </source>
</evidence>
<evidence type="ECO:0000256" key="2">
    <source>
        <dbReference type="ARBA" id="ARBA00004767"/>
    </source>
</evidence>
<reference evidence="14" key="1">
    <citation type="submission" date="2016-10" db="EMBL/GenBank/DDBJ databases">
        <authorList>
            <person name="Varghese N."/>
            <person name="Submissions S."/>
        </authorList>
    </citation>
    <scope>NUCLEOTIDE SEQUENCE [LARGE SCALE GENOMIC DNA]</scope>
    <source>
        <strain evidence="14">ES.061</strain>
    </source>
</reference>
<protein>
    <recommendedName>
        <fullName evidence="5">2-oxoglutarate-dependent ethylene/succinate-forming enzyme</fullName>
        <ecNumber evidence="4">1.13.12.19</ecNumber>
        <ecNumber evidence="3">1.14.20.7</ecNumber>
    </recommendedName>
    <alternativeName>
        <fullName evidence="7">2-oxoglutarate dioxygenase (ethylene-forming)</fullName>
    </alternativeName>
    <alternativeName>
        <fullName evidence="8">2-oxoglutarate/L-arginine monooxygenase/decarboxylase (succinate-forming)</fullName>
    </alternativeName>
</protein>
<dbReference type="RefSeq" id="WP_090329908.1">
    <property type="nucleotide sequence ID" value="NZ_FNSL01000001.1"/>
</dbReference>
<dbReference type="PANTHER" id="PTHR47990">
    <property type="entry name" value="2-OXOGLUTARATE (2OG) AND FE(II)-DEPENDENT OXYGENASE SUPERFAMILY PROTEIN-RELATED"/>
    <property type="match status" value="1"/>
</dbReference>
<comment type="cofactor">
    <cofactor evidence="1">
        <name>Fe(2+)</name>
        <dbReference type="ChEBI" id="CHEBI:29033"/>
    </cofactor>
</comment>
<evidence type="ECO:0000256" key="6">
    <source>
        <dbReference type="ARBA" id="ARBA00022666"/>
    </source>
</evidence>
<keyword evidence="14" id="KW-1185">Reference proteome</keyword>
<feature type="domain" description="Fe2OG dioxygenase" evidence="12">
    <location>
        <begin position="186"/>
        <end position="286"/>
    </location>
</feature>
<comment type="catalytic activity">
    <reaction evidence="10">
        <text>L-arginine + 2-oxoglutarate + O2 = guanidine + L-glutamate 5-semialdehyde + succinate + CO2</text>
        <dbReference type="Rhea" id="RHEA:31535"/>
        <dbReference type="ChEBI" id="CHEBI:15379"/>
        <dbReference type="ChEBI" id="CHEBI:16526"/>
        <dbReference type="ChEBI" id="CHEBI:16810"/>
        <dbReference type="ChEBI" id="CHEBI:30031"/>
        <dbReference type="ChEBI" id="CHEBI:30087"/>
        <dbReference type="ChEBI" id="CHEBI:32682"/>
        <dbReference type="ChEBI" id="CHEBI:58066"/>
        <dbReference type="EC" id="1.14.20.7"/>
    </reaction>
</comment>
<dbReference type="Gene3D" id="2.60.120.330">
    <property type="entry name" value="B-lactam Antibiotic, Isopenicillin N Synthase, Chain"/>
    <property type="match status" value="1"/>
</dbReference>
<evidence type="ECO:0000256" key="9">
    <source>
        <dbReference type="ARBA" id="ARBA00047725"/>
    </source>
</evidence>
<dbReference type="GO" id="GO:0009693">
    <property type="term" value="P:ethylene biosynthetic process"/>
    <property type="evidence" value="ECO:0007669"/>
    <property type="project" value="UniProtKB-KW"/>
</dbReference>
<dbReference type="Pfam" id="PF03171">
    <property type="entry name" value="2OG-FeII_Oxy"/>
    <property type="match status" value="1"/>
</dbReference>
<evidence type="ECO:0000313" key="13">
    <source>
        <dbReference type="EMBL" id="SEB44889.1"/>
    </source>
</evidence>
<proteinExistence type="inferred from homology"/>
<dbReference type="EMBL" id="FNSL01000001">
    <property type="protein sequence ID" value="SEB44889.1"/>
    <property type="molecule type" value="Genomic_DNA"/>
</dbReference>
<keyword evidence="11" id="KW-0479">Metal-binding</keyword>
<dbReference type="GO" id="GO:0046872">
    <property type="term" value="F:metal ion binding"/>
    <property type="evidence" value="ECO:0007669"/>
    <property type="project" value="UniProtKB-KW"/>
</dbReference>